<dbReference type="Gene3D" id="2.60.120.330">
    <property type="entry name" value="B-lactam Antibiotic, Isopenicillin N Synthase, Chain"/>
    <property type="match status" value="1"/>
</dbReference>
<protein>
    <recommendedName>
        <fullName evidence="3">Non-haem dioxygenase N-terminal domain-containing protein</fullName>
    </recommendedName>
</protein>
<keyword evidence="1" id="KW-0479">Metal-binding</keyword>
<evidence type="ECO:0000256" key="1">
    <source>
        <dbReference type="ARBA" id="ARBA00022723"/>
    </source>
</evidence>
<dbReference type="Proteomes" id="UP001386955">
    <property type="component" value="Unassembled WGS sequence"/>
</dbReference>
<gene>
    <name evidence="4" type="ORF">VNO78_33747</name>
</gene>
<dbReference type="GO" id="GO:0046872">
    <property type="term" value="F:metal ion binding"/>
    <property type="evidence" value="ECO:0007669"/>
    <property type="project" value="UniProtKB-KW"/>
</dbReference>
<dbReference type="Pfam" id="PF14226">
    <property type="entry name" value="DIOX_N"/>
    <property type="match status" value="1"/>
</dbReference>
<evidence type="ECO:0000259" key="3">
    <source>
        <dbReference type="Pfam" id="PF14226"/>
    </source>
</evidence>
<sequence>MFSPLCPQPMFNYQKTGLIDHGKASPGRKVPMIDLGRDDRADIIKQLLKASEEYGIFQVINHGVPKDLHY</sequence>
<accession>A0AAN9RPX4</accession>
<keyword evidence="2" id="KW-0408">Iron</keyword>
<keyword evidence="5" id="KW-1185">Reference proteome</keyword>
<proteinExistence type="predicted"/>
<comment type="caution">
    <text evidence="4">The sequence shown here is derived from an EMBL/GenBank/DDBJ whole genome shotgun (WGS) entry which is preliminary data.</text>
</comment>
<feature type="domain" description="Non-haem dioxygenase N-terminal" evidence="3">
    <location>
        <begin position="30"/>
        <end position="68"/>
    </location>
</feature>
<evidence type="ECO:0000313" key="5">
    <source>
        <dbReference type="Proteomes" id="UP001386955"/>
    </source>
</evidence>
<dbReference type="SUPFAM" id="SSF51197">
    <property type="entry name" value="Clavaminate synthase-like"/>
    <property type="match status" value="1"/>
</dbReference>
<evidence type="ECO:0000313" key="4">
    <source>
        <dbReference type="EMBL" id="KAK7381216.1"/>
    </source>
</evidence>
<dbReference type="InterPro" id="IPR027443">
    <property type="entry name" value="IPNS-like_sf"/>
</dbReference>
<organism evidence="4 5">
    <name type="scientific">Psophocarpus tetragonolobus</name>
    <name type="common">Winged bean</name>
    <name type="synonym">Dolichos tetragonolobus</name>
    <dbReference type="NCBI Taxonomy" id="3891"/>
    <lineage>
        <taxon>Eukaryota</taxon>
        <taxon>Viridiplantae</taxon>
        <taxon>Streptophyta</taxon>
        <taxon>Embryophyta</taxon>
        <taxon>Tracheophyta</taxon>
        <taxon>Spermatophyta</taxon>
        <taxon>Magnoliopsida</taxon>
        <taxon>eudicotyledons</taxon>
        <taxon>Gunneridae</taxon>
        <taxon>Pentapetalae</taxon>
        <taxon>rosids</taxon>
        <taxon>fabids</taxon>
        <taxon>Fabales</taxon>
        <taxon>Fabaceae</taxon>
        <taxon>Papilionoideae</taxon>
        <taxon>50 kb inversion clade</taxon>
        <taxon>NPAAA clade</taxon>
        <taxon>indigoferoid/millettioid clade</taxon>
        <taxon>Phaseoleae</taxon>
        <taxon>Psophocarpus</taxon>
    </lineage>
</organism>
<dbReference type="AlphaFoldDB" id="A0AAN9RPX4"/>
<name>A0AAN9RPX4_PSOTE</name>
<dbReference type="InterPro" id="IPR026992">
    <property type="entry name" value="DIOX_N"/>
</dbReference>
<reference evidence="4 5" key="1">
    <citation type="submission" date="2024-01" db="EMBL/GenBank/DDBJ databases">
        <title>The genomes of 5 underutilized Papilionoideae crops provide insights into root nodulation and disease resistanc.</title>
        <authorList>
            <person name="Jiang F."/>
        </authorList>
    </citation>
    <scope>NUCLEOTIDE SEQUENCE [LARGE SCALE GENOMIC DNA]</scope>
    <source>
        <strain evidence="4">DUOXIRENSHENG_FW03</strain>
        <tissue evidence="4">Leaves</tissue>
    </source>
</reference>
<evidence type="ECO:0000256" key="2">
    <source>
        <dbReference type="ARBA" id="ARBA00023004"/>
    </source>
</evidence>
<dbReference type="EMBL" id="JAYMYS010000009">
    <property type="protein sequence ID" value="KAK7381216.1"/>
    <property type="molecule type" value="Genomic_DNA"/>
</dbReference>